<accession>A0A016UU75</accession>
<dbReference type="OrthoDB" id="7380993at2759"/>
<comment type="caution">
    <text evidence="1">The sequence shown here is derived from an EMBL/GenBank/DDBJ whole genome shotgun (WGS) entry which is preliminary data.</text>
</comment>
<sequence>MLPISNEETVQALKKMKPGKASGPDDMGAELWKSQCCNFAEWLTRFFNRVIVERRTAVKWQRSTTILGG</sequence>
<evidence type="ECO:0000313" key="1">
    <source>
        <dbReference type="EMBL" id="EYC18745.1"/>
    </source>
</evidence>
<protein>
    <recommendedName>
        <fullName evidence="3">Reverse transcriptase domain-containing protein</fullName>
    </recommendedName>
</protein>
<dbReference type="AlphaFoldDB" id="A0A016UU75"/>
<gene>
    <name evidence="1" type="primary">Acey_s0026.g1344</name>
    <name evidence="1" type="ORF">Y032_0026g1344</name>
</gene>
<evidence type="ECO:0008006" key="3">
    <source>
        <dbReference type="Google" id="ProtNLM"/>
    </source>
</evidence>
<dbReference type="Proteomes" id="UP000024635">
    <property type="component" value="Unassembled WGS sequence"/>
</dbReference>
<organism evidence="1 2">
    <name type="scientific">Ancylostoma ceylanicum</name>
    <dbReference type="NCBI Taxonomy" id="53326"/>
    <lineage>
        <taxon>Eukaryota</taxon>
        <taxon>Metazoa</taxon>
        <taxon>Ecdysozoa</taxon>
        <taxon>Nematoda</taxon>
        <taxon>Chromadorea</taxon>
        <taxon>Rhabditida</taxon>
        <taxon>Rhabditina</taxon>
        <taxon>Rhabditomorpha</taxon>
        <taxon>Strongyloidea</taxon>
        <taxon>Ancylostomatidae</taxon>
        <taxon>Ancylostomatinae</taxon>
        <taxon>Ancylostoma</taxon>
    </lineage>
</organism>
<proteinExistence type="predicted"/>
<evidence type="ECO:0000313" key="2">
    <source>
        <dbReference type="Proteomes" id="UP000024635"/>
    </source>
</evidence>
<keyword evidence="2" id="KW-1185">Reference proteome</keyword>
<dbReference type="EMBL" id="JARK01001362">
    <property type="protein sequence ID" value="EYC18745.1"/>
    <property type="molecule type" value="Genomic_DNA"/>
</dbReference>
<reference evidence="2" key="1">
    <citation type="journal article" date="2015" name="Nat. Genet.">
        <title>The genome and transcriptome of the zoonotic hookworm Ancylostoma ceylanicum identify infection-specific gene families.</title>
        <authorList>
            <person name="Schwarz E.M."/>
            <person name="Hu Y."/>
            <person name="Antoshechkin I."/>
            <person name="Miller M.M."/>
            <person name="Sternberg P.W."/>
            <person name="Aroian R.V."/>
        </authorList>
    </citation>
    <scope>NUCLEOTIDE SEQUENCE</scope>
    <source>
        <strain evidence="2">HY135</strain>
    </source>
</reference>
<name>A0A016UU75_9BILA</name>